<evidence type="ECO:0000313" key="2">
    <source>
        <dbReference type="EMBL" id="MEX6689622.1"/>
    </source>
</evidence>
<gene>
    <name evidence="2" type="ORF">QTN47_19110</name>
</gene>
<feature type="domain" description="Bacterial bifunctional deaminase-reductase C-terminal" evidence="1">
    <location>
        <begin position="2"/>
        <end position="175"/>
    </location>
</feature>
<proteinExistence type="predicted"/>
<dbReference type="InterPro" id="IPR024072">
    <property type="entry name" value="DHFR-like_dom_sf"/>
</dbReference>
<dbReference type="RefSeq" id="WP_369331029.1">
    <property type="nucleotide sequence ID" value="NZ_JAULBC010000006.1"/>
</dbReference>
<evidence type="ECO:0000313" key="3">
    <source>
        <dbReference type="Proteomes" id="UP001560573"/>
    </source>
</evidence>
<dbReference type="InterPro" id="IPR002734">
    <property type="entry name" value="RibDG_C"/>
</dbReference>
<dbReference type="EMBL" id="JAULBC010000006">
    <property type="protein sequence ID" value="MEX6689622.1"/>
    <property type="molecule type" value="Genomic_DNA"/>
</dbReference>
<keyword evidence="3" id="KW-1185">Reference proteome</keyword>
<evidence type="ECO:0000259" key="1">
    <source>
        <dbReference type="Pfam" id="PF01872"/>
    </source>
</evidence>
<name>A0ABV3ZIA0_9BACT</name>
<dbReference type="InterPro" id="IPR050765">
    <property type="entry name" value="Riboflavin_Biosynth_HTPR"/>
</dbReference>
<protein>
    <submittedName>
        <fullName evidence="2">Dihydrofolate reductase family protein</fullName>
    </submittedName>
</protein>
<reference evidence="2 3" key="1">
    <citation type="submission" date="2023-07" db="EMBL/GenBank/DDBJ databases">
        <authorList>
            <person name="Lian W.-H."/>
        </authorList>
    </citation>
    <scope>NUCLEOTIDE SEQUENCE [LARGE SCALE GENOMIC DNA]</scope>
    <source>
        <strain evidence="2 3">SYSU DXS3180</strain>
    </source>
</reference>
<dbReference type="PANTHER" id="PTHR38011:SF11">
    <property type="entry name" value="2,5-DIAMINO-6-RIBOSYLAMINO-4(3H)-PYRIMIDINONE 5'-PHOSPHATE REDUCTASE"/>
    <property type="match status" value="1"/>
</dbReference>
<accession>A0ABV3ZIA0</accession>
<dbReference type="Pfam" id="PF01872">
    <property type="entry name" value="RibD_C"/>
    <property type="match status" value="1"/>
</dbReference>
<dbReference type="Gene3D" id="3.40.430.10">
    <property type="entry name" value="Dihydrofolate Reductase, subunit A"/>
    <property type="match status" value="1"/>
</dbReference>
<organism evidence="2 3">
    <name type="scientific">Danxiaibacter flavus</name>
    <dbReference type="NCBI Taxonomy" id="3049108"/>
    <lineage>
        <taxon>Bacteria</taxon>
        <taxon>Pseudomonadati</taxon>
        <taxon>Bacteroidota</taxon>
        <taxon>Chitinophagia</taxon>
        <taxon>Chitinophagales</taxon>
        <taxon>Chitinophagaceae</taxon>
        <taxon>Danxiaibacter</taxon>
    </lineage>
</organism>
<dbReference type="SUPFAM" id="SSF53597">
    <property type="entry name" value="Dihydrofolate reductase-like"/>
    <property type="match status" value="1"/>
</dbReference>
<sequence>MRKLTVFNFTTLNGYFKGPDGDTSWHAHDEEGSKYAEDALHADGILLFGRTTYEMMAGFWPTENARQMMPEVAEGMNKSEKIVFSRTLKKATWENTRIISDDIIEEVRKIKNTPGKDMAILGSGSIITQFAEHGLIDEFQLMIDPLLIGSGTSFCQGLNHLVELKLTKTNTFKSGRILACYAPVSK</sequence>
<dbReference type="Proteomes" id="UP001560573">
    <property type="component" value="Unassembled WGS sequence"/>
</dbReference>
<comment type="caution">
    <text evidence="2">The sequence shown here is derived from an EMBL/GenBank/DDBJ whole genome shotgun (WGS) entry which is preliminary data.</text>
</comment>
<dbReference type="PANTHER" id="PTHR38011">
    <property type="entry name" value="DIHYDROFOLATE REDUCTASE FAMILY PROTEIN (AFU_ORTHOLOGUE AFUA_8G06820)"/>
    <property type="match status" value="1"/>
</dbReference>